<accession>A0ABR6PD58</accession>
<name>A0ABR6PD58_9SPHI</name>
<gene>
    <name evidence="1" type="ORF">HDF23_000376</name>
</gene>
<evidence type="ECO:0000313" key="1">
    <source>
        <dbReference type="EMBL" id="MBB6107646.1"/>
    </source>
</evidence>
<dbReference type="Proteomes" id="UP000541583">
    <property type="component" value="Unassembled WGS sequence"/>
</dbReference>
<organism evidence="1 2">
    <name type="scientific">Mucilaginibacter lappiensis</name>
    <dbReference type="NCBI Taxonomy" id="354630"/>
    <lineage>
        <taxon>Bacteria</taxon>
        <taxon>Pseudomonadati</taxon>
        <taxon>Bacteroidota</taxon>
        <taxon>Sphingobacteriia</taxon>
        <taxon>Sphingobacteriales</taxon>
        <taxon>Sphingobacteriaceae</taxon>
        <taxon>Mucilaginibacter</taxon>
    </lineage>
</organism>
<evidence type="ECO:0000313" key="2">
    <source>
        <dbReference type="Proteomes" id="UP000541583"/>
    </source>
</evidence>
<proteinExistence type="predicted"/>
<reference evidence="1 2" key="1">
    <citation type="submission" date="2020-08" db="EMBL/GenBank/DDBJ databases">
        <title>Genomic Encyclopedia of Type Strains, Phase IV (KMG-V): Genome sequencing to study the core and pangenomes of soil and plant-associated prokaryotes.</title>
        <authorList>
            <person name="Whitman W."/>
        </authorList>
    </citation>
    <scope>NUCLEOTIDE SEQUENCE [LARGE SCALE GENOMIC DNA]</scope>
    <source>
        <strain evidence="1 2">ANJLi2</strain>
    </source>
</reference>
<protein>
    <submittedName>
        <fullName evidence="1">Uncharacterized protein</fullName>
    </submittedName>
</protein>
<dbReference type="RefSeq" id="WP_175614018.1">
    <property type="nucleotide sequence ID" value="NZ_FTMG01000001.1"/>
</dbReference>
<keyword evidence="2" id="KW-1185">Reference proteome</keyword>
<sequence>MSWILAHSPREAIANHNGTKIPDRKEVYNKGGEADKSYHQNALISSISYGEA</sequence>
<comment type="caution">
    <text evidence="1">The sequence shown here is derived from an EMBL/GenBank/DDBJ whole genome shotgun (WGS) entry which is preliminary data.</text>
</comment>
<dbReference type="EMBL" id="JACHCB010000001">
    <property type="protein sequence ID" value="MBB6107646.1"/>
    <property type="molecule type" value="Genomic_DNA"/>
</dbReference>